<dbReference type="PANTHER" id="PTHR47178">
    <property type="entry name" value="MONOOXYGENASE, FAD-BINDING"/>
    <property type="match status" value="1"/>
</dbReference>
<feature type="domain" description="FAD-binding" evidence="5">
    <location>
        <begin position="281"/>
        <end position="338"/>
    </location>
</feature>
<keyword evidence="1" id="KW-0285">Flavoprotein</keyword>
<dbReference type="InterPro" id="IPR002938">
    <property type="entry name" value="FAD-bd"/>
</dbReference>
<protein>
    <submittedName>
        <fullName evidence="6">2-polyprenyl-6-methoxyphenol hydroxylase-like FAD-dependent oxidoreductase</fullName>
    </submittedName>
</protein>
<evidence type="ECO:0000256" key="4">
    <source>
        <dbReference type="ARBA" id="ARBA00023033"/>
    </source>
</evidence>
<keyword evidence="4" id="KW-0503">Monooxygenase</keyword>
<dbReference type="Pfam" id="PF01494">
    <property type="entry name" value="FAD_binding_3"/>
    <property type="match status" value="1"/>
</dbReference>
<dbReference type="EMBL" id="QUNO01000001">
    <property type="protein sequence ID" value="REH55293.1"/>
    <property type="molecule type" value="Genomic_DNA"/>
</dbReference>
<reference evidence="6 7" key="1">
    <citation type="submission" date="2018-08" db="EMBL/GenBank/DDBJ databases">
        <title>Genomic Encyclopedia of Archaeal and Bacterial Type Strains, Phase II (KMG-II): from individual species to whole genera.</title>
        <authorList>
            <person name="Goeker M."/>
        </authorList>
    </citation>
    <scope>NUCLEOTIDE SEQUENCE [LARGE SCALE GENOMIC DNA]</scope>
    <source>
        <strain evidence="6 7">DSM 45791</strain>
    </source>
</reference>
<dbReference type="GO" id="GO:0071949">
    <property type="term" value="F:FAD binding"/>
    <property type="evidence" value="ECO:0007669"/>
    <property type="project" value="InterPro"/>
</dbReference>
<dbReference type="PANTHER" id="PTHR47178:SF5">
    <property type="entry name" value="FAD-BINDING DOMAIN-CONTAINING PROTEIN"/>
    <property type="match status" value="1"/>
</dbReference>
<proteinExistence type="predicted"/>
<evidence type="ECO:0000256" key="1">
    <source>
        <dbReference type="ARBA" id="ARBA00022630"/>
    </source>
</evidence>
<organism evidence="6 7">
    <name type="scientific">Kutzneria buriramensis</name>
    <dbReference type="NCBI Taxonomy" id="1045776"/>
    <lineage>
        <taxon>Bacteria</taxon>
        <taxon>Bacillati</taxon>
        <taxon>Actinomycetota</taxon>
        <taxon>Actinomycetes</taxon>
        <taxon>Pseudonocardiales</taxon>
        <taxon>Pseudonocardiaceae</taxon>
        <taxon>Kutzneria</taxon>
    </lineage>
</organism>
<gene>
    <name evidence="6" type="ORF">BCF44_101313</name>
</gene>
<dbReference type="Proteomes" id="UP000256269">
    <property type="component" value="Unassembled WGS sequence"/>
</dbReference>
<sequence>MVIGGGLGGLCLTSGLHKSRIRATLHEKNPAADTHGQGYRLHLDDRGDDALRECLPTSAYALHRAAGGGPTSQFSVLTKRLRTLKVVPTGASGTCVDRSTLRAALMRGLEGVVRFGEEFTGYELLPDGRVRAHFANGARQEADLMVAADGINSVVRKQFLPDARLIDTDAQVVYGKTLLTPQTMPLIPDQLHKGFVAVTAWPRHHGLAMGLMRFATPPARLGLPAVPDYVMWGFTAPPNDFGDVRELMRGWHPNLRALVDRCEPDETFTVRVRHAGPIGGWGVGPVTLLGDAAHAMPPSRGSGANLALRDAARLCRELVAAHRGERPLRTALDNYEEVMLREGFAEVDASVRAPGEWFRRSRRRAG</sequence>
<keyword evidence="7" id="KW-1185">Reference proteome</keyword>
<dbReference type="AlphaFoldDB" id="A0A3E0I980"/>
<name>A0A3E0I980_9PSEU</name>
<evidence type="ECO:0000313" key="7">
    <source>
        <dbReference type="Proteomes" id="UP000256269"/>
    </source>
</evidence>
<evidence type="ECO:0000256" key="3">
    <source>
        <dbReference type="ARBA" id="ARBA00023002"/>
    </source>
</evidence>
<comment type="caution">
    <text evidence="6">The sequence shown here is derived from an EMBL/GenBank/DDBJ whole genome shotgun (WGS) entry which is preliminary data.</text>
</comment>
<accession>A0A3E0I980</accession>
<dbReference type="Gene3D" id="3.50.50.60">
    <property type="entry name" value="FAD/NAD(P)-binding domain"/>
    <property type="match status" value="1"/>
</dbReference>
<dbReference type="SUPFAM" id="SSF51905">
    <property type="entry name" value="FAD/NAD(P)-binding domain"/>
    <property type="match status" value="1"/>
</dbReference>
<dbReference type="PRINTS" id="PR00420">
    <property type="entry name" value="RNGMNOXGNASE"/>
</dbReference>
<keyword evidence="3" id="KW-0560">Oxidoreductase</keyword>
<dbReference type="GO" id="GO:0004497">
    <property type="term" value="F:monooxygenase activity"/>
    <property type="evidence" value="ECO:0007669"/>
    <property type="project" value="UniProtKB-KW"/>
</dbReference>
<evidence type="ECO:0000256" key="2">
    <source>
        <dbReference type="ARBA" id="ARBA00022827"/>
    </source>
</evidence>
<evidence type="ECO:0000313" key="6">
    <source>
        <dbReference type="EMBL" id="REH55293.1"/>
    </source>
</evidence>
<evidence type="ECO:0000259" key="5">
    <source>
        <dbReference type="Pfam" id="PF01494"/>
    </source>
</evidence>
<dbReference type="InterPro" id="IPR036188">
    <property type="entry name" value="FAD/NAD-bd_sf"/>
</dbReference>
<keyword evidence="2" id="KW-0274">FAD</keyword>